<comment type="caution">
    <text evidence="14">The sequence shown here is derived from an EMBL/GenBank/DDBJ whole genome shotgun (WGS) entry which is preliminary data.</text>
</comment>
<comment type="catalytic activity">
    <reaction evidence="1">
        <text>1-(5-phospho-beta-D-ribosyl)-ATP + diphosphate = 5-phospho-alpha-D-ribose 1-diphosphate + ATP</text>
        <dbReference type="Rhea" id="RHEA:18473"/>
        <dbReference type="ChEBI" id="CHEBI:30616"/>
        <dbReference type="ChEBI" id="CHEBI:33019"/>
        <dbReference type="ChEBI" id="CHEBI:58017"/>
        <dbReference type="ChEBI" id="CHEBI:73183"/>
        <dbReference type="EC" id="2.4.2.17"/>
    </reaction>
</comment>
<dbReference type="GO" id="GO:0003879">
    <property type="term" value="F:ATP phosphoribosyltransferase activity"/>
    <property type="evidence" value="ECO:0007669"/>
    <property type="project" value="UniProtKB-UniRule"/>
</dbReference>
<dbReference type="GO" id="GO:0000105">
    <property type="term" value="P:L-histidine biosynthetic process"/>
    <property type="evidence" value="ECO:0007669"/>
    <property type="project" value="UniProtKB-UniRule"/>
</dbReference>
<evidence type="ECO:0000256" key="2">
    <source>
        <dbReference type="ARBA" id="ARBA00004667"/>
    </source>
</evidence>
<organism evidence="14 15">
    <name type="scientific">Lichenibacterium minor</name>
    <dbReference type="NCBI Taxonomy" id="2316528"/>
    <lineage>
        <taxon>Bacteria</taxon>
        <taxon>Pseudomonadati</taxon>
        <taxon>Pseudomonadota</taxon>
        <taxon>Alphaproteobacteria</taxon>
        <taxon>Hyphomicrobiales</taxon>
        <taxon>Lichenihabitantaceae</taxon>
        <taxon>Lichenibacterium</taxon>
    </lineage>
</organism>
<evidence type="ECO:0000313" key="14">
    <source>
        <dbReference type="EMBL" id="RYC33058.1"/>
    </source>
</evidence>
<reference evidence="14 15" key="2">
    <citation type="submission" date="2019-02" db="EMBL/GenBank/DDBJ databases">
        <title>'Lichenibacterium ramalinii' gen. nov. sp. nov., 'Lichenibacterium minor' gen. nov. sp. nov.</title>
        <authorList>
            <person name="Pankratov T."/>
        </authorList>
    </citation>
    <scope>NUCLEOTIDE SEQUENCE [LARGE SCALE GENOMIC DNA]</scope>
    <source>
        <strain evidence="14 15">RmlP026</strain>
    </source>
</reference>
<proteinExistence type="inferred from homology"/>
<feature type="compositionally biased region" description="Basic residues" evidence="12">
    <location>
        <begin position="325"/>
        <end position="338"/>
    </location>
</feature>
<keyword evidence="6" id="KW-0028">Amino-acid biosynthesis</keyword>
<dbReference type="CDD" id="cd13593">
    <property type="entry name" value="PBP2_HisGL3"/>
    <property type="match status" value="1"/>
</dbReference>
<sequence length="732" mass="80196">MVPLTVVPFTVARETGRHRGPPLVRRDVSFRRDRARGHRRAGAGARERGSGPPPASRRGRLRPGRSAVAARRRHLPGPRRRGHPCPPLPHDGCRGRRAVPAARVHHPGRARLPVLPGREPSRRLQLLRPRVPHAGERPRRVLPGGARKLRPRRHRRRRRRDPGAVARRRGALGHPPPRRVARRRRPRVRHPRRRRTAAAVAAPPEARIGARAGARRRAARRPGAAARTFRPARRPRGRRRPGRPRAGGRPPVDRRHHGGGRPLRRRDRRPLPVPGGAGRGARLRRRAPPRARRLLRGVGRARPRVGPTPHPRRGRGPRPVGGARPVRRAHRLHRRAGRRPVAPRLPHRFRAQPRLLHGLRLRGPRRRRGRAGDRRRPLRPPVRGARQPVADPRRRGGDLARPIGRGDSSVSAGKPFVLAVPSKGRLQENAFAFFARAGLKLVQGGGSRDYRGRLAGFADLEVAFLPVSEIVAHVADGSAHLGVAGEDVLREAIPDADGSVAFLSKLGFGHADVVVAVPRAWIDVRTVADLEDVAATFHARRGRRMRVATKYVNLTRRFFAERGVVDYRIVESLGATEGAPAAGGAELIVDITTTGATLAANALKVLDDGTMLRSEANLVASLSADWGDAHRATARALLGRIAAEERARTTRELRATFAAGAPALEPGALEPFGGSVFGREDGRLVLHCPKARVPDLADWLIGQGADAVAVAPLDYVFAARNPLFEALSLRLG</sequence>
<evidence type="ECO:0000256" key="3">
    <source>
        <dbReference type="ARBA" id="ARBA00009489"/>
    </source>
</evidence>
<evidence type="ECO:0000256" key="9">
    <source>
        <dbReference type="ARBA" id="ARBA00023102"/>
    </source>
</evidence>
<feature type="compositionally biased region" description="Basic residues" evidence="12">
    <location>
        <begin position="70"/>
        <end position="83"/>
    </location>
</feature>
<dbReference type="AlphaFoldDB" id="A0A4Q2UAQ6"/>
<dbReference type="InterPro" id="IPR018198">
    <property type="entry name" value="ATP_PRibTrfase_CS"/>
</dbReference>
<evidence type="ECO:0000256" key="4">
    <source>
        <dbReference type="ARBA" id="ARBA00011946"/>
    </source>
</evidence>
<evidence type="ECO:0000256" key="8">
    <source>
        <dbReference type="ARBA" id="ARBA00022679"/>
    </source>
</evidence>
<feature type="compositionally biased region" description="Basic residues" evidence="12">
    <location>
        <begin position="230"/>
        <end position="243"/>
    </location>
</feature>
<dbReference type="InterPro" id="IPR013820">
    <property type="entry name" value="ATP_PRibTrfase_cat"/>
</dbReference>
<feature type="compositionally biased region" description="Low complexity" evidence="12">
    <location>
        <begin position="197"/>
        <end position="212"/>
    </location>
</feature>
<evidence type="ECO:0000313" key="15">
    <source>
        <dbReference type="Proteomes" id="UP000290759"/>
    </source>
</evidence>
<feature type="region of interest" description="Disordered" evidence="12">
    <location>
        <begin position="16"/>
        <end position="408"/>
    </location>
</feature>
<dbReference type="EC" id="2.4.2.17" evidence="4 11"/>
<dbReference type="NCBIfam" id="TIGR00070">
    <property type="entry name" value="hisG"/>
    <property type="match status" value="1"/>
</dbReference>
<evidence type="ECO:0000259" key="13">
    <source>
        <dbReference type="Pfam" id="PF01634"/>
    </source>
</evidence>
<reference evidence="14 15" key="1">
    <citation type="submission" date="2018-12" db="EMBL/GenBank/DDBJ databases">
        <authorList>
            <person name="Grouzdev D.S."/>
            <person name="Krutkina M.S."/>
        </authorList>
    </citation>
    <scope>NUCLEOTIDE SEQUENCE [LARGE SCALE GENOMIC DNA]</scope>
    <source>
        <strain evidence="14 15">RmlP026</strain>
    </source>
</reference>
<evidence type="ECO:0000256" key="7">
    <source>
        <dbReference type="ARBA" id="ARBA00022676"/>
    </source>
</evidence>
<dbReference type="PANTHER" id="PTHR21403">
    <property type="entry name" value="ATP PHOSPHORIBOSYLTRANSFERASE ATP-PRTASE"/>
    <property type="match status" value="1"/>
</dbReference>
<dbReference type="PANTHER" id="PTHR21403:SF8">
    <property type="entry name" value="ATP PHOSPHORIBOSYLTRANSFERASE"/>
    <property type="match status" value="1"/>
</dbReference>
<gene>
    <name evidence="14" type="ORF">D3273_05885</name>
</gene>
<keyword evidence="7 14" id="KW-0328">Glycosyltransferase</keyword>
<comment type="function">
    <text evidence="10">Catalyzes the condensation of ATP and 5-phosphoribose 1-diphosphate to form N'-(5'-phosphoribosyl)-ATP (PR-ATP). Has a crucial role in the pathway because the rate of histidine biosynthesis seems to be controlled primarily by regulation of HisG enzymatic activity.</text>
</comment>
<comment type="pathway">
    <text evidence="2">Amino-acid biosynthesis; L-histidine biosynthesis; L-histidine from 5-phospho-alpha-D-ribose 1-diphosphate: step 1/9.</text>
</comment>
<comment type="similarity">
    <text evidence="3">Belongs to the ATP phosphoribosyltransferase family. Short subfamily.</text>
</comment>
<evidence type="ECO:0000256" key="5">
    <source>
        <dbReference type="ARBA" id="ARBA00020998"/>
    </source>
</evidence>
<accession>A0A4Q2UAQ6</accession>
<dbReference type="SUPFAM" id="SSF53850">
    <property type="entry name" value="Periplasmic binding protein-like II"/>
    <property type="match status" value="1"/>
</dbReference>
<feature type="compositionally biased region" description="Basic residues" evidence="12">
    <location>
        <begin position="345"/>
        <end position="369"/>
    </location>
</feature>
<evidence type="ECO:0000256" key="12">
    <source>
        <dbReference type="SAM" id="MobiDB-lite"/>
    </source>
</evidence>
<dbReference type="Gene3D" id="3.40.190.10">
    <property type="entry name" value="Periplasmic binding protein-like II"/>
    <property type="match status" value="2"/>
</dbReference>
<dbReference type="Pfam" id="PF01634">
    <property type="entry name" value="HisG"/>
    <property type="match status" value="1"/>
</dbReference>
<dbReference type="InterPro" id="IPR001348">
    <property type="entry name" value="ATP_PRibTrfase_HisG"/>
</dbReference>
<name>A0A4Q2UAQ6_9HYPH</name>
<dbReference type="Proteomes" id="UP000290759">
    <property type="component" value="Unassembled WGS sequence"/>
</dbReference>
<feature type="compositionally biased region" description="Basic residues" evidence="12">
    <location>
        <begin position="254"/>
        <end position="268"/>
    </location>
</feature>
<keyword evidence="9" id="KW-0368">Histidine biosynthesis</keyword>
<dbReference type="UniPathway" id="UPA00031">
    <property type="reaction ID" value="UER00006"/>
</dbReference>
<dbReference type="GO" id="GO:0005737">
    <property type="term" value="C:cytoplasm"/>
    <property type="evidence" value="ECO:0007669"/>
    <property type="project" value="InterPro"/>
</dbReference>
<protein>
    <recommendedName>
        <fullName evidence="5 11">ATP phosphoribosyltransferase</fullName>
        <ecNumber evidence="4 11">2.4.2.17</ecNumber>
    </recommendedName>
</protein>
<evidence type="ECO:0000256" key="1">
    <source>
        <dbReference type="ARBA" id="ARBA00000915"/>
    </source>
</evidence>
<feature type="compositionally biased region" description="Basic residues" evidence="12">
    <location>
        <begin position="281"/>
        <end position="303"/>
    </location>
</feature>
<keyword evidence="8 14" id="KW-0808">Transferase</keyword>
<evidence type="ECO:0000256" key="6">
    <source>
        <dbReference type="ARBA" id="ARBA00022605"/>
    </source>
</evidence>
<feature type="compositionally biased region" description="Basic residues" evidence="12">
    <location>
        <begin position="147"/>
        <end position="196"/>
    </location>
</feature>
<feature type="domain" description="ATP phosphoribosyltransferase catalytic" evidence="13">
    <location>
        <begin position="468"/>
        <end position="625"/>
    </location>
</feature>
<dbReference type="EMBL" id="QYBB01000004">
    <property type="protein sequence ID" value="RYC33058.1"/>
    <property type="molecule type" value="Genomic_DNA"/>
</dbReference>
<keyword evidence="15" id="KW-1185">Reference proteome</keyword>
<dbReference type="PROSITE" id="PS01316">
    <property type="entry name" value="ATP_P_PHORIBOSYLTR"/>
    <property type="match status" value="1"/>
</dbReference>
<evidence type="ECO:0000256" key="11">
    <source>
        <dbReference type="NCBIfam" id="TIGR00070"/>
    </source>
</evidence>
<dbReference type="OrthoDB" id="9806435at2"/>
<evidence type="ECO:0000256" key="10">
    <source>
        <dbReference type="ARBA" id="ARBA00024861"/>
    </source>
</evidence>